<accession>A0A0N7MA08</accession>
<dbReference type="STRING" id="1715693.PH7735_02956"/>
<gene>
    <name evidence="2" type="ORF">PH7735_02956</name>
</gene>
<dbReference type="AlphaFoldDB" id="A0A0N7MA08"/>
<protein>
    <submittedName>
        <fullName evidence="2">Uncharacterized protein</fullName>
    </submittedName>
</protein>
<keyword evidence="1" id="KW-0472">Membrane</keyword>
<reference evidence="3" key="1">
    <citation type="submission" date="2015-09" db="EMBL/GenBank/DDBJ databases">
        <authorList>
            <person name="Rodrigo-Torres Lidia"/>
            <person name="Arahal R.David."/>
        </authorList>
    </citation>
    <scope>NUCLEOTIDE SEQUENCE [LARGE SCALE GENOMIC DNA]</scope>
    <source>
        <strain evidence="3">CECT 7735</strain>
    </source>
</reference>
<keyword evidence="1" id="KW-0812">Transmembrane</keyword>
<dbReference type="EMBL" id="CYTW01000003">
    <property type="protein sequence ID" value="CUK05834.1"/>
    <property type="molecule type" value="Genomic_DNA"/>
</dbReference>
<feature type="transmembrane region" description="Helical" evidence="1">
    <location>
        <begin position="6"/>
        <end position="24"/>
    </location>
</feature>
<feature type="transmembrane region" description="Helical" evidence="1">
    <location>
        <begin position="79"/>
        <end position="102"/>
    </location>
</feature>
<evidence type="ECO:0000313" key="2">
    <source>
        <dbReference type="EMBL" id="CUK05834.1"/>
    </source>
</evidence>
<proteinExistence type="predicted"/>
<sequence>MTRTHYFAISGAYLLILTISWWFIANPEAKGAVRGASALVSSIVFLFGVVHLNTAGVQLRPVNHPFPSLIDQPISPISGLLPATFASAAAAGASTVIIPPFLASLVRHADFSVLLFLAVVSLAYVPMIQSPSQTSASKEASQ</sequence>
<dbReference type="GeneID" id="83883094"/>
<evidence type="ECO:0000313" key="3">
    <source>
        <dbReference type="Proteomes" id="UP000051870"/>
    </source>
</evidence>
<organism evidence="2 3">
    <name type="scientific">Shimia thalassica</name>
    <dbReference type="NCBI Taxonomy" id="1715693"/>
    <lineage>
        <taxon>Bacteria</taxon>
        <taxon>Pseudomonadati</taxon>
        <taxon>Pseudomonadota</taxon>
        <taxon>Alphaproteobacteria</taxon>
        <taxon>Rhodobacterales</taxon>
        <taxon>Roseobacteraceae</taxon>
    </lineage>
</organism>
<keyword evidence="1" id="KW-1133">Transmembrane helix</keyword>
<evidence type="ECO:0000256" key="1">
    <source>
        <dbReference type="SAM" id="Phobius"/>
    </source>
</evidence>
<name>A0A0N7MA08_9RHOB</name>
<feature type="transmembrane region" description="Helical" evidence="1">
    <location>
        <begin position="109"/>
        <end position="128"/>
    </location>
</feature>
<dbReference type="Proteomes" id="UP000051870">
    <property type="component" value="Unassembled WGS sequence"/>
</dbReference>
<dbReference type="RefSeq" id="WP_145865341.1">
    <property type="nucleotide sequence ID" value="NZ_CYTW01000003.1"/>
</dbReference>
<keyword evidence="3" id="KW-1185">Reference proteome</keyword>
<feature type="transmembrane region" description="Helical" evidence="1">
    <location>
        <begin position="36"/>
        <end position="59"/>
    </location>
</feature>